<dbReference type="Proteomes" id="UP000001876">
    <property type="component" value="Unassembled WGS sequence"/>
</dbReference>
<feature type="compositionally biased region" description="Low complexity" evidence="1">
    <location>
        <begin position="28"/>
        <end position="37"/>
    </location>
</feature>
<keyword evidence="3" id="KW-1185">Reference proteome</keyword>
<dbReference type="KEGG" id="mpp:MICPUCDRAFT_49066"/>
<name>C1N7T4_MICPC</name>
<feature type="compositionally biased region" description="Low complexity" evidence="1">
    <location>
        <begin position="1"/>
        <end position="15"/>
    </location>
</feature>
<feature type="compositionally biased region" description="Low complexity" evidence="1">
    <location>
        <begin position="46"/>
        <end position="63"/>
    </location>
</feature>
<accession>C1N7T4</accession>
<feature type="compositionally biased region" description="Basic residues" evidence="1">
    <location>
        <begin position="16"/>
        <end position="27"/>
    </location>
</feature>
<evidence type="ECO:0000313" key="3">
    <source>
        <dbReference type="Proteomes" id="UP000001876"/>
    </source>
</evidence>
<reference evidence="2 3" key="1">
    <citation type="journal article" date="2009" name="Science">
        <title>Green evolution and dynamic adaptations revealed by genomes of the marine picoeukaryotes Micromonas.</title>
        <authorList>
            <person name="Worden A.Z."/>
            <person name="Lee J.H."/>
            <person name="Mock T."/>
            <person name="Rouze P."/>
            <person name="Simmons M.P."/>
            <person name="Aerts A.L."/>
            <person name="Allen A.E."/>
            <person name="Cuvelier M.L."/>
            <person name="Derelle E."/>
            <person name="Everett M.V."/>
            <person name="Foulon E."/>
            <person name="Grimwood J."/>
            <person name="Gundlach H."/>
            <person name="Henrissat B."/>
            <person name="Napoli C."/>
            <person name="McDonald S.M."/>
            <person name="Parker M.S."/>
            <person name="Rombauts S."/>
            <person name="Salamov A."/>
            <person name="Von Dassow P."/>
            <person name="Badger J.H."/>
            <person name="Coutinho P.M."/>
            <person name="Demir E."/>
            <person name="Dubchak I."/>
            <person name="Gentemann C."/>
            <person name="Eikrem W."/>
            <person name="Gready J.E."/>
            <person name="John U."/>
            <person name="Lanier W."/>
            <person name="Lindquist E.A."/>
            <person name="Lucas S."/>
            <person name="Mayer K.F."/>
            <person name="Moreau H."/>
            <person name="Not F."/>
            <person name="Otillar R."/>
            <person name="Panaud O."/>
            <person name="Pangilinan J."/>
            <person name="Paulsen I."/>
            <person name="Piegu B."/>
            <person name="Poliakov A."/>
            <person name="Robbens S."/>
            <person name="Schmutz J."/>
            <person name="Toulza E."/>
            <person name="Wyss T."/>
            <person name="Zelensky A."/>
            <person name="Zhou K."/>
            <person name="Armbrust E.V."/>
            <person name="Bhattacharya D."/>
            <person name="Goodenough U.W."/>
            <person name="Van de Peer Y."/>
            <person name="Grigoriev I.V."/>
        </authorList>
    </citation>
    <scope>NUCLEOTIDE SEQUENCE [LARGE SCALE GENOMIC DNA]</scope>
    <source>
        <strain evidence="2 3">CCMP1545</strain>
    </source>
</reference>
<evidence type="ECO:0000313" key="2">
    <source>
        <dbReference type="EMBL" id="EEH51769.1"/>
    </source>
</evidence>
<gene>
    <name evidence="2" type="ORF">MICPUCDRAFT_49066</name>
</gene>
<protein>
    <submittedName>
        <fullName evidence="2">Predicted protein</fullName>
    </submittedName>
</protein>
<dbReference type="Pfam" id="PF08856">
    <property type="entry name" value="DUF1826"/>
    <property type="match status" value="1"/>
</dbReference>
<evidence type="ECO:0000256" key="1">
    <source>
        <dbReference type="SAM" id="MobiDB-lite"/>
    </source>
</evidence>
<dbReference type="GeneID" id="9689406"/>
<organism evidence="3">
    <name type="scientific">Micromonas pusilla (strain CCMP1545)</name>
    <name type="common">Picoplanktonic green alga</name>
    <dbReference type="NCBI Taxonomy" id="564608"/>
    <lineage>
        <taxon>Eukaryota</taxon>
        <taxon>Viridiplantae</taxon>
        <taxon>Chlorophyta</taxon>
        <taxon>Mamiellophyceae</taxon>
        <taxon>Mamiellales</taxon>
        <taxon>Mamiellaceae</taxon>
        <taxon>Micromonas</taxon>
    </lineage>
</organism>
<dbReference type="EMBL" id="GG663750">
    <property type="protein sequence ID" value="EEH51769.1"/>
    <property type="molecule type" value="Genomic_DNA"/>
</dbReference>
<feature type="region of interest" description="Disordered" evidence="1">
    <location>
        <begin position="1"/>
        <end position="63"/>
    </location>
</feature>
<proteinExistence type="predicted"/>
<sequence>MSASAASASASAPRAHASRRTSSRSHRVAASTPSSAASRRRRERAASASSTSSDSTPSAPSALATGAAWDDAWGSIADDPDTRVAYVDDADRDSLRATLAASSLREALAGADVGETIVSGVLSTSAPIDVRGVLNLPRELLRDSDHYSAALPGLEAIERDVAAIVERYGVIARARSARVHVSLLRRTLCSKFHVDHVPLRVMVTYFGAGTEARSLHWSPYDRVGVVNADP</sequence>
<dbReference type="InterPro" id="IPR014955">
    <property type="entry name" value="DUF1826"/>
</dbReference>
<dbReference type="RefSeq" id="XP_003064147.1">
    <property type="nucleotide sequence ID" value="XM_003064101.1"/>
</dbReference>
<dbReference type="AlphaFoldDB" id="C1N7T4"/>
<dbReference type="OrthoDB" id="539419at2759"/>